<proteinExistence type="predicted"/>
<dbReference type="Pfam" id="PF25963">
    <property type="entry name" value="Beta-barrel_AAEA"/>
    <property type="match status" value="1"/>
</dbReference>
<dbReference type="Gene3D" id="2.40.50.100">
    <property type="match status" value="1"/>
</dbReference>
<evidence type="ECO:0000313" key="7">
    <source>
        <dbReference type="Proteomes" id="UP000449846"/>
    </source>
</evidence>
<comment type="caution">
    <text evidence="6">The sequence shown here is derived from an EMBL/GenBank/DDBJ whole genome shotgun (WGS) entry which is preliminary data.</text>
</comment>
<dbReference type="RefSeq" id="WP_155040496.1">
    <property type="nucleotide sequence ID" value="NZ_JBHGCD010000011.1"/>
</dbReference>
<feature type="domain" description="p-hydroxybenzoic acid efflux pump subunit AaeA-like beta-barrel" evidence="5">
    <location>
        <begin position="265"/>
        <end position="353"/>
    </location>
</feature>
<dbReference type="AlphaFoldDB" id="A0A844HL24"/>
<name>A0A844HL24_9RHOB</name>
<sequence>MAVSDDQITPAQTPAPKAKTGKAKRILSVLAIAVLALAGYEGWHWFSYGRFHEETDDAYLQADLIQLQARATGYVADIMVEPNAQVVKGQVIARIDPEDYQLALERAQNSLATAKSAESQLQAQITAGKASIAQAEAAILAAGATNDGAQKSYHRAKDLKSSSAGTQAALDAAEATAKSAAAQVKSAEAALSQAQAELTVLHAKVDTARLDVRSAETAVRQAQRDLGFTEIRAPFDGVMTERQVEVGSFVTTGSRIGTLVPVSKVYVEANFKETQIADIHPGAQVSISVDAWPDKPLKGSVVSMTAGTGQVFSLLPASNATGNFTKVVQRVPVRIEIDPADREHLPLRPGMSVIAQIDIRTGEPMAVLPATPAHQDQPHLPQGDAISQNPARPTDQQVARTGG</sequence>
<dbReference type="InterPro" id="IPR058634">
    <property type="entry name" value="AaeA-lik-b-barrel"/>
</dbReference>
<evidence type="ECO:0000259" key="4">
    <source>
        <dbReference type="Pfam" id="PF25917"/>
    </source>
</evidence>
<evidence type="ECO:0000256" key="3">
    <source>
        <dbReference type="SAM" id="Phobius"/>
    </source>
</evidence>
<evidence type="ECO:0000313" key="6">
    <source>
        <dbReference type="EMBL" id="MTH60556.1"/>
    </source>
</evidence>
<dbReference type="Proteomes" id="UP000449846">
    <property type="component" value="Unassembled WGS sequence"/>
</dbReference>
<dbReference type="InterPro" id="IPR050739">
    <property type="entry name" value="MFP"/>
</dbReference>
<dbReference type="Gene3D" id="1.10.287.470">
    <property type="entry name" value="Helix hairpin bin"/>
    <property type="match status" value="1"/>
</dbReference>
<keyword evidence="7" id="KW-1185">Reference proteome</keyword>
<dbReference type="GO" id="GO:0055085">
    <property type="term" value="P:transmembrane transport"/>
    <property type="evidence" value="ECO:0007669"/>
    <property type="project" value="InterPro"/>
</dbReference>
<keyword evidence="3" id="KW-0812">Transmembrane</keyword>
<dbReference type="OrthoDB" id="9811754at2"/>
<evidence type="ECO:0000259" key="5">
    <source>
        <dbReference type="Pfam" id="PF25963"/>
    </source>
</evidence>
<dbReference type="PANTHER" id="PTHR30386">
    <property type="entry name" value="MEMBRANE FUSION SUBUNIT OF EMRAB-TOLC MULTIDRUG EFFLUX PUMP"/>
    <property type="match status" value="1"/>
</dbReference>
<dbReference type="SUPFAM" id="SSF111369">
    <property type="entry name" value="HlyD-like secretion proteins"/>
    <property type="match status" value="2"/>
</dbReference>
<keyword evidence="1" id="KW-0175">Coiled coil</keyword>
<feature type="region of interest" description="Disordered" evidence="2">
    <location>
        <begin position="369"/>
        <end position="403"/>
    </location>
</feature>
<dbReference type="InterPro" id="IPR058625">
    <property type="entry name" value="MdtA-like_BSH"/>
</dbReference>
<evidence type="ECO:0000256" key="2">
    <source>
        <dbReference type="SAM" id="MobiDB-lite"/>
    </source>
</evidence>
<dbReference type="Gene3D" id="2.40.30.170">
    <property type="match status" value="1"/>
</dbReference>
<feature type="transmembrane region" description="Helical" evidence="3">
    <location>
        <begin position="26"/>
        <end position="46"/>
    </location>
</feature>
<dbReference type="PANTHER" id="PTHR30386:SF24">
    <property type="entry name" value="MULTIDRUG RESISTANCE EFFLUX PUMP"/>
    <property type="match status" value="1"/>
</dbReference>
<keyword evidence="3" id="KW-1133">Transmembrane helix</keyword>
<feature type="coiled-coil region" evidence="1">
    <location>
        <begin position="170"/>
        <end position="225"/>
    </location>
</feature>
<gene>
    <name evidence="6" type="ORF">GL300_15170</name>
</gene>
<evidence type="ECO:0000256" key="1">
    <source>
        <dbReference type="SAM" id="Coils"/>
    </source>
</evidence>
<accession>A0A844HL24</accession>
<reference evidence="6 7" key="1">
    <citation type="submission" date="2019-11" db="EMBL/GenBank/DDBJ databases">
        <authorList>
            <person name="Dong K."/>
        </authorList>
    </citation>
    <scope>NUCLEOTIDE SEQUENCE [LARGE SCALE GENOMIC DNA]</scope>
    <source>
        <strain evidence="6 7">NBRC 112902</strain>
    </source>
</reference>
<organism evidence="6 7">
    <name type="scientific">Paracoccus litorisediminis</name>
    <dbReference type="NCBI Taxonomy" id="2006130"/>
    <lineage>
        <taxon>Bacteria</taxon>
        <taxon>Pseudomonadati</taxon>
        <taxon>Pseudomonadota</taxon>
        <taxon>Alphaproteobacteria</taxon>
        <taxon>Rhodobacterales</taxon>
        <taxon>Paracoccaceae</taxon>
        <taxon>Paracoccus</taxon>
    </lineage>
</organism>
<dbReference type="Pfam" id="PF25917">
    <property type="entry name" value="BSH_RND"/>
    <property type="match status" value="1"/>
</dbReference>
<feature type="domain" description="Multidrug resistance protein MdtA-like barrel-sandwich hybrid" evidence="4">
    <location>
        <begin position="66"/>
        <end position="256"/>
    </location>
</feature>
<protein>
    <submittedName>
        <fullName evidence="6">HlyD family efflux transporter periplasmic adaptor subunit</fullName>
    </submittedName>
</protein>
<dbReference type="EMBL" id="WMIG01000008">
    <property type="protein sequence ID" value="MTH60556.1"/>
    <property type="molecule type" value="Genomic_DNA"/>
</dbReference>
<feature type="compositionally biased region" description="Polar residues" evidence="2">
    <location>
        <begin position="385"/>
        <end position="403"/>
    </location>
</feature>
<keyword evidence="3" id="KW-0472">Membrane</keyword>